<evidence type="ECO:0000313" key="5">
    <source>
        <dbReference type="Proteomes" id="UP000275012"/>
    </source>
</evidence>
<dbReference type="NCBIfam" id="TIGR01643">
    <property type="entry name" value="YD_repeat_2x"/>
    <property type="match status" value="13"/>
</dbReference>
<dbReference type="Gene3D" id="2.60.40.10">
    <property type="entry name" value="Immunoglobulins"/>
    <property type="match status" value="6"/>
</dbReference>
<organism evidence="4 5">
    <name type="scientific">Solilutibacter pythonis</name>
    <dbReference type="NCBI Taxonomy" id="2483112"/>
    <lineage>
        <taxon>Bacteria</taxon>
        <taxon>Pseudomonadati</taxon>
        <taxon>Pseudomonadota</taxon>
        <taxon>Gammaproteobacteria</taxon>
        <taxon>Lysobacterales</taxon>
        <taxon>Lysobacteraceae</taxon>
        <taxon>Solilutibacter</taxon>
    </lineage>
</organism>
<dbReference type="SUPFAM" id="SSF49313">
    <property type="entry name" value="Cadherin-like"/>
    <property type="match status" value="6"/>
</dbReference>
<feature type="domain" description="Dystroglycan-type cadherin-like" evidence="3">
    <location>
        <begin position="3404"/>
        <end position="3515"/>
    </location>
</feature>
<dbReference type="GO" id="GO:0005509">
    <property type="term" value="F:calcium ion binding"/>
    <property type="evidence" value="ECO:0007669"/>
    <property type="project" value="InterPro"/>
</dbReference>
<keyword evidence="1" id="KW-0677">Repeat</keyword>
<proteinExistence type="predicted"/>
<reference evidence="4 5" key="1">
    <citation type="submission" date="2018-10" db="EMBL/GenBank/DDBJ databases">
        <title>Proposal of Lysobacter pythonis sp. nov. isolated from royal pythons (Python regius).</title>
        <authorList>
            <person name="Hans-Juergen B."/>
            <person name="Huptas C."/>
            <person name="Sandra B."/>
            <person name="Igor L."/>
            <person name="Joachim S."/>
            <person name="Siegfried S."/>
            <person name="Mareike W."/>
            <person name="Peter K."/>
        </authorList>
    </citation>
    <scope>NUCLEOTIDE SEQUENCE [LARGE SCALE GENOMIC DNA]</scope>
    <source>
        <strain evidence="4 5">4284/11</strain>
    </source>
</reference>
<dbReference type="Pfam" id="PF05593">
    <property type="entry name" value="RHS_repeat"/>
    <property type="match status" value="4"/>
</dbReference>
<comment type="caution">
    <text evidence="4">The sequence shown here is derived from an EMBL/GenBank/DDBJ whole genome shotgun (WGS) entry which is preliminary data.</text>
</comment>
<dbReference type="InterPro" id="IPR031325">
    <property type="entry name" value="RHS_repeat"/>
</dbReference>
<dbReference type="Gene3D" id="2.180.10.10">
    <property type="entry name" value="RHS repeat-associated core"/>
    <property type="match status" value="9"/>
</dbReference>
<gene>
    <name evidence="4" type="ORF">EBB59_02495</name>
</gene>
<evidence type="ECO:0000259" key="3">
    <source>
        <dbReference type="SMART" id="SM00736"/>
    </source>
</evidence>
<dbReference type="InterPro" id="IPR013783">
    <property type="entry name" value="Ig-like_fold"/>
</dbReference>
<evidence type="ECO:0000256" key="2">
    <source>
        <dbReference type="SAM" id="MobiDB-lite"/>
    </source>
</evidence>
<dbReference type="InterPro" id="IPR050708">
    <property type="entry name" value="T6SS_VgrG/RHS"/>
</dbReference>
<dbReference type="GO" id="GO:0016020">
    <property type="term" value="C:membrane"/>
    <property type="evidence" value="ECO:0007669"/>
    <property type="project" value="InterPro"/>
</dbReference>
<dbReference type="PANTHER" id="PTHR32305">
    <property type="match status" value="1"/>
</dbReference>
<dbReference type="Pfam" id="PF25023">
    <property type="entry name" value="TEN_YD-shell"/>
    <property type="match status" value="3"/>
</dbReference>
<dbReference type="SMART" id="SM00736">
    <property type="entry name" value="CADG"/>
    <property type="match status" value="3"/>
</dbReference>
<protein>
    <recommendedName>
        <fullName evidence="3">Dystroglycan-type cadherin-like domain-containing protein</fullName>
    </recommendedName>
</protein>
<keyword evidence="5" id="KW-1185">Reference proteome</keyword>
<dbReference type="Pfam" id="PF05345">
    <property type="entry name" value="He_PIG"/>
    <property type="match status" value="3"/>
</dbReference>
<feature type="domain" description="Dystroglycan-type cadherin-like" evidence="3">
    <location>
        <begin position="4113"/>
        <end position="4207"/>
    </location>
</feature>
<feature type="non-terminal residue" evidence="4">
    <location>
        <position position="4263"/>
    </location>
</feature>
<dbReference type="InterPro" id="IPR006644">
    <property type="entry name" value="Cadg"/>
</dbReference>
<feature type="region of interest" description="Disordered" evidence="2">
    <location>
        <begin position="183"/>
        <end position="231"/>
    </location>
</feature>
<dbReference type="EMBL" id="RFLY01000003">
    <property type="protein sequence ID" value="RMH94052.1"/>
    <property type="molecule type" value="Genomic_DNA"/>
</dbReference>
<accession>A0A3M2I496</accession>
<dbReference type="Proteomes" id="UP000275012">
    <property type="component" value="Unassembled WGS sequence"/>
</dbReference>
<dbReference type="InterPro" id="IPR056823">
    <property type="entry name" value="TEN-like_YD-shell"/>
</dbReference>
<feature type="compositionally biased region" description="Polar residues" evidence="2">
    <location>
        <begin position="408"/>
        <end position="419"/>
    </location>
</feature>
<dbReference type="InterPro" id="IPR015919">
    <property type="entry name" value="Cadherin-like_sf"/>
</dbReference>
<feature type="region of interest" description="Disordered" evidence="2">
    <location>
        <begin position="394"/>
        <end position="419"/>
    </location>
</feature>
<feature type="region of interest" description="Disordered" evidence="2">
    <location>
        <begin position="1807"/>
        <end position="1832"/>
    </location>
</feature>
<dbReference type="InterPro" id="IPR006530">
    <property type="entry name" value="YD"/>
</dbReference>
<evidence type="ECO:0000256" key="1">
    <source>
        <dbReference type="ARBA" id="ARBA00022737"/>
    </source>
</evidence>
<sequence length="4263" mass="467516">MLLQADDEFITVRGFGVASSRTYNSRGVLSDVGQDAWLTGLERSVELVGELNESGSTVRRRAGDGSIQVFKFSGTANEYVSVEGDNAHDTLTYMASSRTWTYTEGTSRVVETYADHANASLKGRLTSLTNGRFDSAELFTFVVGYDSAGRVVSLLANDGAPDGQQDGILYTYNEAGQLQSIQTRESGARKSQVSYGYENADGSGRLTSVEHDLRPGESSSGTSSEETESHGRFFRTTYDYVSSDPSDARIGRVRTSDGVSVSYTYESDAKGGYRIKTLTKGDGGDGASQALTFNYLAGATEVTDATGAVWTYEYDANGRLSSIMEPAVDGLRKKTAYTYDADGNLARVTQGGSGQAALLDTVYQYDENGNRKLSRDRLGNVVTWTYNAANQVTSETRYTTPDPDGLDSSGTGTRSPSGENTFSYIYDSRQRLVFSVSAAGAVTEYSYHASGNGVDQVSAERRYTGEAYSGNATLESLQLWTRDKTANRKASSTLKSFDYDAKGRLQQTVDYAAVSNDAAGHGVLDKTAALTRYVYDAQGLLRQKVVTDGQQRDAVTPVAESEVTDYVYDGMGRLLSKLVRSAATAATRPGDPAAAADWDVATNLISYSYDDARGLVITQMDSGVVRIETRNSAGDVTSVTERDSLGVVANERITQAFYDASGRLRAARDAAGGITYSLYDAAGRIVAQVDPTGTVTETRYDAAGRVVKVLTYANQVDTRKWMSGDSVIIDRLVFAETIPADVGPASAWVRTDALNDRVSERTYDAAGRLSTESDGRLVRRYAYDGRSNRVRLTISAPELGEAGDRVTRYFYDTANQLLATLDAEGYLSENVLDATGRVVKTIRYATATVVERRTAGSLSDLRPAASTLDQQVRMFYDGRGNVVGTLDAEGYLTEKVIDEAGRIRATRAYATRLTGLTGDERFAEVRTLALADGLAERVRESRMAYNALGQLVTRTNPEGTVTRYRYDMAGRLVKTVTASGTSEVRENSRRYDVFGNLIGELGGESSVFLLPDMSEAQLDAAYARYGIRHAYDALGRRIESIDAEGNKTWYAYDSAGRQTFQMRGVAADGVRNAAMEVSETRYNAFGQKQESLAYTGRLQVTVPGSRASALQALSTLQYVANLDKRQTLSYDTRGLIATRTDGNGYLTRYSYTAFGETKTEVGYRDLGQTQSATKTHTYDRLGRLLTTSESSSIDDRLRTLTQTFDAFNRTSIIDGRGITTRYDYDRLGRQVTSTRWVAGRMESVRMAYDAYGRVVSKFDAAGNETRLAYSDADKSLTVTSPEGVTVKTVYNAHGQILTVTDGLNQVTTHTYDKDGRLTRTEDAAGGISRNEYDVLGRLHRTVDATGRMVELNYDAAGRVLNRVVDPEGLRLTTVYTYDGQGRQIQVVDPSGVVTQMKYDAMGQLVESTVDPLGLALRTTYAWDGLGRRLTMTEGAGTASARTVTYAYDGLGRRVAETVDPDGLALETVFTYDGNDNVLSRTDAGGRTTRHTYDDANRLVQTVDADNGVTRMTYDVKGQLIATRRFANRMDTAGNVVAADDRDQQDYRIYDKDGRVRFMVDGEGAVTEMAYDAANRVTQVRSFAAAIDMKGLREGLAAGNVTPAPVADNARDVVKSQIYDAAGRVIAVVDAAGAVTQTRYDAAGRVIATKKYSNTLELTAELSKALQNGTVELQALITPPSDNPAAVSAPPADEARDITSIYVYDQAGRLAITFGPGDSIRRTIYDPAGRVAETIAYGDDRGGGMYIKAPGFYDLGSGDENDPFSLSNIKFLLEILPGAVGRDDRATTNIYDSAGRLEYVLVRQGGDSYPGEKPVEYPGGRPYAGGGPGEHPGMPPEGPMPRYVDNASARAERYVYDAAGRVVSKLQYGDVIGYKEIKRIPVEPTDPAAPESGQALNRFEAVEYTAARLAEVLSEIENPQIRESRTVYDSAGRAVYAVDALGGVVETAYDRAGRVEAVRQYESPVGVDTRTAGQLAQTLQSSGVRTTRYERDAVGRLVATIDALGNRESYRYDANGNEIGRTLKSGAIWSYAYDAAGRKTRETSPRVEVSNIDAAGKRVYGERSIETAFEYDALNNVTARIDDAGFASRRTEYVYDNRGNQVKTIFSDPGRLDPGTNRMLPTGDRPYVEVTYNALGQAVAERNIRGDYSFKLYDRAGRVSAEVDQEGAVTLKNYSSFGDLVSIKRLFKPVAIPSDPRADLRDAIRSSSIEVDESGWAEDGRERMRYGASEGRGMETLPGVNKSRELRMRYDTEGRVLQSESAGGERTRFTYNAYGELVEKASEIRNFFNKNGVSLEADYVYSTGVRWARTAYYRDALGREEMSIDPEGYANSTEYDGYGNVVKRVEHAVSLHVFNDLRVSPAIGRSLIESNDGVDDFKFDPRVKPQIPPPGTSATGFDRIYEYGYDALGRKTSESLIRNVRQLDGSVVKTPITTNTRYDEEGRITQVSGDNGSKSTQYDALGRAISIVQPERSVLRDDAIDQLKSNPQWSLDRAELYRRVSPVTTTYYDAFGNVVETRAFAQGILEGQARPVVSSDDAVEQFGYDWQGRQIWVKNAQGALLSNTYDAAGNLLTSHQQLSGAYVSSTSLTVAMTYDRTGRVLTTRTERGWNENGRARTHVDQSNQVRYNTFGEVIAQDESLDTAKATESFAKQYQYDVDGNLARTNEVRGVWRRYQYAGGKSVSDGDNESFYDRNGNAILTIKAGTEFKRTRSDRWGNVLYVEDTRGARVDYEYNELNQLEKERQPYVRIVEKTGAERFGRPERYVFHDALGREIATRDPNGNVRQSRFNEAGQLVGSRDGRGTWSFAAFDTLGRSRLTQDGSGLIKFQNYDSAGRVVSIGNLQAQAGARIQQTQESYVLNELGHRLRITDALGGVQQYDYDSRGLVLRSRSAAGLVMTYAYDSQGNKIRETNALSDPGLLNARAPRYEGGIIESQFAVAGQAFSYTLPATAFSAPIDTAISISATVEVDDGQGGSRASTDLVWDAASRTLRGQPREGVAYRVAFIASTGDSQVVATGYLTVEGVSRETWDRVYALGPQARNGLSIQRPAPGENFSYVIPDDAFVHPQGEALTYKAYIRYTRGTMDLDTREEMLEEVNQEIGPSLSAPYWLTFDAASKTLSGTVPRENGAAEVVIVAIDTQGRQREQSLVIDPPSTSTQNGRRTKVDKEGETVFLDEQTWDYDAYGRLIDHNDLSGVDYDYGYGYDNGSGSEYGYGGSYNDSAGRLESESSDWTQSIASITMQVQIRRTGGFLKKIFGRSKKRVYVPVTTFKTYSATREIGYDQMGRTASIREGNGNNFRYEYDEVGNRIKESSETMDGSGQRIRLETRMQYDLNNRLVHVVQEDMDKQKRLLDVRYSYDAAGNRVRVDYSEGYGRFGASSVDLRNRAPSITLDGEPVYDDEDNWGGRPMQADLPVASIGEPYTFTFGPGVVTDPDGDPVAMIVTGPNGQPLPSWLRYDEATRTLSGTPPVDERGMDGFNDRGEMPPVLLRARAFDWNGGLIEREFRIRLADPSISLRPGLPAESRLQLDRADGYSQERNITELRLQDYFKYDQALPVTPSITLADGGGLPAWLSLVQERDTYFTSPKWLLKVDEATAPDVLPSLKLRLTLTGTQGRTATVTLDAYFDRAPIWKGPSSVQLRPNESWSMTLDPATLLQDIDGDVANTGYRFKVSSPYGALPPWVNFDAATGTLSATPPESYVYEDDLNAIRWNNQLPLTIQVEGGSTTRAFGFLLDFNPSTQIAATKTVAQQIVRVDQDMDITLPPGLFQHRDGAALTYSAKIARINAYTDEGRSWSRSYRRFETQPSLPLPAWLRFDPSTLRLTGRTPAQQQNMILEVTAADAEGNTAIKYVLLTVVGRDVKIRPMSGDGVDVTWMRSAQNGSSLTSPVRNGEFLPPDVPPSAADMPPHLTQGDIRINIQNGQPFRVKLPEWVVTPGAVITAEALPDGVRFDPATRTFSGTLGNNQVRATLIISDAQGRSTSGTVSFVPSDLATVFNKSVLPDALGRVGQLFEYVIPDGVLPGSGEYSVALAYLDRANPATGYRFPWSRPSSQWGNGLSPLTTDPDALLYFDPASGVIKGKLAKAGVYQVRVSRDGASADFAIGVDPGVLANPRLKESLPNQRVRVGQPFSYTVPADWLVTDNGEPATLDTRRLPAWLRFDAATRTFSGTPTLADAKQPAIPLHLKTASGERATANWWVEVYETYQQPPANADFSEGDTGWDKGTGFAIVEKDGRHVAQARIGKTFDIVNNDWAVIRPGVKIRA</sequence>
<dbReference type="PANTHER" id="PTHR32305:SF15">
    <property type="entry name" value="PROTEIN RHSA-RELATED"/>
    <property type="match status" value="1"/>
</dbReference>
<feature type="compositionally biased region" description="Polar residues" evidence="2">
    <location>
        <begin position="183"/>
        <end position="194"/>
    </location>
</feature>
<feature type="domain" description="Dystroglycan-type cadherin-like" evidence="3">
    <location>
        <begin position="3742"/>
        <end position="3862"/>
    </location>
</feature>
<evidence type="ECO:0000313" key="4">
    <source>
        <dbReference type="EMBL" id="RMH94052.1"/>
    </source>
</evidence>
<name>A0A3M2I496_9GAMM</name>